<evidence type="ECO:0000256" key="2">
    <source>
        <dbReference type="ARBA" id="ARBA00022448"/>
    </source>
</evidence>
<evidence type="ECO:0000313" key="6">
    <source>
        <dbReference type="EMBL" id="MFC3125386.1"/>
    </source>
</evidence>
<dbReference type="InterPro" id="IPR017871">
    <property type="entry name" value="ABC_transporter-like_CS"/>
</dbReference>
<keyword evidence="4 6" id="KW-0067">ATP-binding</keyword>
<evidence type="ECO:0000256" key="4">
    <source>
        <dbReference type="ARBA" id="ARBA00022840"/>
    </source>
</evidence>
<keyword evidence="7" id="KW-1185">Reference proteome</keyword>
<protein>
    <submittedName>
        <fullName evidence="6">ABC transporter ATP-binding protein</fullName>
    </submittedName>
</protein>
<dbReference type="PANTHER" id="PTHR46743">
    <property type="entry name" value="TEICHOIC ACIDS EXPORT ATP-BINDING PROTEIN TAGH"/>
    <property type="match status" value="1"/>
</dbReference>
<comment type="similarity">
    <text evidence="1">Belongs to the ABC transporter superfamily.</text>
</comment>
<dbReference type="PROSITE" id="PS50893">
    <property type="entry name" value="ABC_TRANSPORTER_2"/>
    <property type="match status" value="1"/>
</dbReference>
<organism evidence="6 7">
    <name type="scientific">Teichococcus globiformis</name>
    <dbReference type="NCBI Taxonomy" id="2307229"/>
    <lineage>
        <taxon>Bacteria</taxon>
        <taxon>Pseudomonadati</taxon>
        <taxon>Pseudomonadota</taxon>
        <taxon>Alphaproteobacteria</taxon>
        <taxon>Acetobacterales</taxon>
        <taxon>Roseomonadaceae</taxon>
        <taxon>Roseomonas</taxon>
    </lineage>
</organism>
<dbReference type="Pfam" id="PF00005">
    <property type="entry name" value="ABC_tran"/>
    <property type="match status" value="1"/>
</dbReference>
<evidence type="ECO:0000256" key="3">
    <source>
        <dbReference type="ARBA" id="ARBA00022741"/>
    </source>
</evidence>
<feature type="domain" description="ABC transporter" evidence="5">
    <location>
        <begin position="5"/>
        <end position="218"/>
    </location>
</feature>
<dbReference type="InterPro" id="IPR050683">
    <property type="entry name" value="Bact_Polysacc_Export_ATP-bd"/>
</dbReference>
<dbReference type="InterPro" id="IPR003593">
    <property type="entry name" value="AAA+_ATPase"/>
</dbReference>
<dbReference type="InterPro" id="IPR003439">
    <property type="entry name" value="ABC_transporter-like_ATP-bd"/>
</dbReference>
<gene>
    <name evidence="6" type="ORF">ACFOD4_09955</name>
</gene>
<dbReference type="PANTHER" id="PTHR46743:SF2">
    <property type="entry name" value="TEICHOIC ACIDS EXPORT ATP-BINDING PROTEIN TAGH"/>
    <property type="match status" value="1"/>
</dbReference>
<dbReference type="PROSITE" id="PS00211">
    <property type="entry name" value="ABC_TRANSPORTER_1"/>
    <property type="match status" value="1"/>
</dbReference>
<dbReference type="SMART" id="SM00382">
    <property type="entry name" value="AAA"/>
    <property type="match status" value="1"/>
</dbReference>
<dbReference type="CDD" id="cd03220">
    <property type="entry name" value="ABC_KpsT_Wzt"/>
    <property type="match status" value="1"/>
</dbReference>
<dbReference type="RefSeq" id="WP_379596020.1">
    <property type="nucleotide sequence ID" value="NZ_JBHRTN010000008.1"/>
</dbReference>
<dbReference type="Proteomes" id="UP001595593">
    <property type="component" value="Unassembled WGS sequence"/>
</dbReference>
<dbReference type="InterPro" id="IPR015860">
    <property type="entry name" value="ABC_transpr_TagH-like"/>
</dbReference>
<dbReference type="InterPro" id="IPR027417">
    <property type="entry name" value="P-loop_NTPase"/>
</dbReference>
<proteinExistence type="inferred from homology"/>
<evidence type="ECO:0000313" key="7">
    <source>
        <dbReference type="Proteomes" id="UP001595593"/>
    </source>
</evidence>
<name>A0ABV7G144_9PROT</name>
<reference evidence="7" key="1">
    <citation type="journal article" date="2019" name="Int. J. Syst. Evol. Microbiol.">
        <title>The Global Catalogue of Microorganisms (GCM) 10K type strain sequencing project: providing services to taxonomists for standard genome sequencing and annotation.</title>
        <authorList>
            <consortium name="The Broad Institute Genomics Platform"/>
            <consortium name="The Broad Institute Genome Sequencing Center for Infectious Disease"/>
            <person name="Wu L."/>
            <person name="Ma J."/>
        </authorList>
    </citation>
    <scope>NUCLEOTIDE SEQUENCE [LARGE SCALE GENOMIC DNA]</scope>
    <source>
        <strain evidence="7">KCTC 52094</strain>
    </source>
</reference>
<evidence type="ECO:0000256" key="1">
    <source>
        <dbReference type="ARBA" id="ARBA00005417"/>
    </source>
</evidence>
<comment type="caution">
    <text evidence="6">The sequence shown here is derived from an EMBL/GenBank/DDBJ whole genome shotgun (WGS) entry which is preliminary data.</text>
</comment>
<keyword evidence="2" id="KW-0813">Transport</keyword>
<evidence type="ECO:0000259" key="5">
    <source>
        <dbReference type="PROSITE" id="PS50893"/>
    </source>
</evidence>
<sequence length="218" mass="24270">MSGSIELKNVWKTFEGRQGQKTVLRGVNARVQPGDHLGILGRNGAGKSTLVRMLAGVEAPTRGQIRRNLLMSWPLGGGYGIQSTLTGRNNARFIARLYGMPLDQTEAFVEDFSELGAYFNEPVKNYSSGMRSRLMMALSFAVDFECYLVDEALSTGDARFASKCLEVFEERRQNAAVIMISHNLNHVRRYCQTAAVLRNGILEFYEDVDEAIASYQGL</sequence>
<keyword evidence="3" id="KW-0547">Nucleotide-binding</keyword>
<dbReference type="EMBL" id="JBHRTN010000008">
    <property type="protein sequence ID" value="MFC3125386.1"/>
    <property type="molecule type" value="Genomic_DNA"/>
</dbReference>
<accession>A0ABV7G144</accession>
<dbReference type="SUPFAM" id="SSF52540">
    <property type="entry name" value="P-loop containing nucleoside triphosphate hydrolases"/>
    <property type="match status" value="1"/>
</dbReference>
<dbReference type="GO" id="GO:0005524">
    <property type="term" value="F:ATP binding"/>
    <property type="evidence" value="ECO:0007669"/>
    <property type="project" value="UniProtKB-KW"/>
</dbReference>
<dbReference type="Gene3D" id="3.40.50.300">
    <property type="entry name" value="P-loop containing nucleotide triphosphate hydrolases"/>
    <property type="match status" value="1"/>
</dbReference>